<evidence type="ECO:0000313" key="3">
    <source>
        <dbReference type="RefSeq" id="XP_026732281.1"/>
    </source>
</evidence>
<feature type="compositionally biased region" description="Basic residues" evidence="1">
    <location>
        <begin position="58"/>
        <end position="83"/>
    </location>
</feature>
<dbReference type="RefSeq" id="XP_026732281.1">
    <property type="nucleotide sequence ID" value="XM_026876480.1"/>
</dbReference>
<dbReference type="GeneID" id="113497046"/>
<feature type="region of interest" description="Disordered" evidence="1">
    <location>
        <begin position="145"/>
        <end position="172"/>
    </location>
</feature>
<dbReference type="AlphaFoldDB" id="A0A7E5VVX5"/>
<feature type="region of interest" description="Disordered" evidence="1">
    <location>
        <begin position="58"/>
        <end position="127"/>
    </location>
</feature>
<dbReference type="OrthoDB" id="7438580at2759"/>
<proteinExistence type="predicted"/>
<dbReference type="Proteomes" id="UP000322000">
    <property type="component" value="Chromosome 8"/>
</dbReference>
<evidence type="ECO:0000313" key="2">
    <source>
        <dbReference type="Proteomes" id="UP000322000"/>
    </source>
</evidence>
<feature type="compositionally biased region" description="Polar residues" evidence="1">
    <location>
        <begin position="208"/>
        <end position="221"/>
    </location>
</feature>
<gene>
    <name evidence="3" type="primary">LOC113497046</name>
</gene>
<dbReference type="InParanoid" id="A0A7E5VVX5"/>
<feature type="compositionally biased region" description="Basic residues" evidence="1">
    <location>
        <begin position="103"/>
        <end position="126"/>
    </location>
</feature>
<dbReference type="KEGG" id="tnl:113497046"/>
<name>A0A7E5VVX5_TRINI</name>
<evidence type="ECO:0000256" key="1">
    <source>
        <dbReference type="SAM" id="MobiDB-lite"/>
    </source>
</evidence>
<keyword evidence="2" id="KW-1185">Reference proteome</keyword>
<reference evidence="3" key="1">
    <citation type="submission" date="2025-08" db="UniProtKB">
        <authorList>
            <consortium name="RefSeq"/>
        </authorList>
    </citation>
    <scope>IDENTIFICATION</scope>
</reference>
<feature type="compositionally biased region" description="Polar residues" evidence="1">
    <location>
        <begin position="154"/>
        <end position="172"/>
    </location>
</feature>
<sequence length="237" mass="26755">MRGHCNRNREGPSQMGVEKQELLKMFVKFLQSDKLEHDLKMRCRGRHGIFGRGFGKHGHGMHHGRHGHHGPLGHRGHHGHHGGPHGFGRPHCNRGSHGPYGPHGRHGPHGSHGRHGPRGCFGHHGHDHMEKRGPHWIIDLTYNETDDVNDPQDNEQNASGSQAQDNDVQGQNDCNECKCSRFERHHRGRLGRWRLSPYKRREMPASAAENSCQTDGNETQDNLTVMVENINIENAAE</sequence>
<accession>A0A7E5VVX5</accession>
<organism evidence="2 3">
    <name type="scientific">Trichoplusia ni</name>
    <name type="common">Cabbage looper</name>
    <dbReference type="NCBI Taxonomy" id="7111"/>
    <lineage>
        <taxon>Eukaryota</taxon>
        <taxon>Metazoa</taxon>
        <taxon>Ecdysozoa</taxon>
        <taxon>Arthropoda</taxon>
        <taxon>Hexapoda</taxon>
        <taxon>Insecta</taxon>
        <taxon>Pterygota</taxon>
        <taxon>Neoptera</taxon>
        <taxon>Endopterygota</taxon>
        <taxon>Lepidoptera</taxon>
        <taxon>Glossata</taxon>
        <taxon>Ditrysia</taxon>
        <taxon>Noctuoidea</taxon>
        <taxon>Noctuidae</taxon>
        <taxon>Plusiinae</taxon>
        <taxon>Trichoplusia</taxon>
    </lineage>
</organism>
<feature type="compositionally biased region" description="Low complexity" evidence="1">
    <location>
        <begin position="87"/>
        <end position="102"/>
    </location>
</feature>
<feature type="region of interest" description="Disordered" evidence="1">
    <location>
        <begin position="195"/>
        <end position="221"/>
    </location>
</feature>
<protein>
    <submittedName>
        <fullName evidence="3">Collagen alpha-1(XXIII) chain-like</fullName>
    </submittedName>
</protein>